<dbReference type="EC" id="3.4.22.-" evidence="9"/>
<keyword evidence="2" id="KW-1003">Cell membrane</keyword>
<dbReference type="NCBIfam" id="TIGR04178">
    <property type="entry name" value="exo_archaeo"/>
    <property type="match status" value="1"/>
</dbReference>
<dbReference type="EMBL" id="CP136921">
    <property type="protein sequence ID" value="WOO33973.1"/>
    <property type="molecule type" value="Genomic_DNA"/>
</dbReference>
<evidence type="ECO:0000256" key="8">
    <source>
        <dbReference type="SAM" id="Phobius"/>
    </source>
</evidence>
<evidence type="ECO:0000256" key="3">
    <source>
        <dbReference type="ARBA" id="ARBA00022670"/>
    </source>
</evidence>
<proteinExistence type="predicted"/>
<evidence type="ECO:0000256" key="7">
    <source>
        <dbReference type="ARBA" id="ARBA00023136"/>
    </source>
</evidence>
<gene>
    <name evidence="9" type="primary">xrtH</name>
    <name evidence="9" type="ORF">P4826_07900</name>
</gene>
<dbReference type="Proteomes" id="UP001303211">
    <property type="component" value="Chromosome"/>
</dbReference>
<evidence type="ECO:0000256" key="5">
    <source>
        <dbReference type="ARBA" id="ARBA00022801"/>
    </source>
</evidence>
<dbReference type="InterPro" id="IPR026441">
    <property type="entry name" value="Exosort_XrtH"/>
</dbReference>
<keyword evidence="3" id="KW-0645">Protease</keyword>
<protein>
    <submittedName>
        <fullName evidence="9">Exosortase H</fullName>
        <ecNumber evidence="9">3.4.22.-</ecNumber>
    </submittedName>
</protein>
<evidence type="ECO:0000256" key="2">
    <source>
        <dbReference type="ARBA" id="ARBA00022475"/>
    </source>
</evidence>
<dbReference type="NCBIfam" id="TIGR04177">
    <property type="entry name" value="exosort_XrtH"/>
    <property type="match status" value="1"/>
</dbReference>
<keyword evidence="7 8" id="KW-0472">Membrane</keyword>
<name>A0ABZ0J7B4_9BURK</name>
<organism evidence="9 10">
    <name type="scientific">Diaphorobacter limosus</name>
    <dbReference type="NCBI Taxonomy" id="3036128"/>
    <lineage>
        <taxon>Bacteria</taxon>
        <taxon>Pseudomonadati</taxon>
        <taxon>Pseudomonadota</taxon>
        <taxon>Betaproteobacteria</taxon>
        <taxon>Burkholderiales</taxon>
        <taxon>Comamonadaceae</taxon>
        <taxon>Diaphorobacter</taxon>
    </lineage>
</organism>
<keyword evidence="5 9" id="KW-0378">Hydrolase</keyword>
<evidence type="ECO:0000256" key="4">
    <source>
        <dbReference type="ARBA" id="ARBA00022692"/>
    </source>
</evidence>
<reference evidence="9 10" key="1">
    <citation type="submission" date="2023-03" db="EMBL/GenBank/DDBJ databases">
        <title>Diaphorobacter basophil sp. nov., isolated from a sewage-treatment plant.</title>
        <authorList>
            <person name="Yang K."/>
        </authorList>
    </citation>
    <scope>NUCLEOTIDE SEQUENCE [LARGE SCALE GENOMIC DNA]</scope>
    <source>
        <strain evidence="9 10">Y-1</strain>
    </source>
</reference>
<accession>A0ABZ0J7B4</accession>
<evidence type="ECO:0000313" key="10">
    <source>
        <dbReference type="Proteomes" id="UP001303211"/>
    </source>
</evidence>
<comment type="subcellular location">
    <subcellularLocation>
        <location evidence="1">Cell membrane</location>
        <topology evidence="1">Multi-pass membrane protein</topology>
    </subcellularLocation>
</comment>
<dbReference type="InterPro" id="IPR019127">
    <property type="entry name" value="Exosortase"/>
</dbReference>
<dbReference type="InterPro" id="IPR026392">
    <property type="entry name" value="Exo/Archaeosortase_dom"/>
</dbReference>
<feature type="transmembrane region" description="Helical" evidence="8">
    <location>
        <begin position="134"/>
        <end position="153"/>
    </location>
</feature>
<dbReference type="RefSeq" id="WP_317703302.1">
    <property type="nucleotide sequence ID" value="NZ_CP136921.1"/>
</dbReference>
<evidence type="ECO:0000256" key="1">
    <source>
        <dbReference type="ARBA" id="ARBA00004651"/>
    </source>
</evidence>
<sequence length="171" mass="19246">MTRFFVIFVVCLVVLFRIDMLDSVQQRVADPWTQWLATASANLISVFDTDVLHQGRILMSKATGFAVSIEAGCNGIEAAIVLIAGMVAFPASWTQKLLGMTLGFAAVQAVNLLRIISLYYLGQWNLPVFEFAHLYLWQALIMLDVLVVWLLWIRWTARRTAEQEEVSGHAN</sequence>
<evidence type="ECO:0000313" key="9">
    <source>
        <dbReference type="EMBL" id="WOO33973.1"/>
    </source>
</evidence>
<feature type="transmembrane region" description="Helical" evidence="8">
    <location>
        <begin position="101"/>
        <end position="122"/>
    </location>
</feature>
<keyword evidence="6 8" id="KW-1133">Transmembrane helix</keyword>
<feature type="transmembrane region" description="Helical" evidence="8">
    <location>
        <begin position="65"/>
        <end position="89"/>
    </location>
</feature>
<dbReference type="Pfam" id="PF09721">
    <property type="entry name" value="Exosortase_EpsH"/>
    <property type="match status" value="1"/>
</dbReference>
<dbReference type="GO" id="GO:0016787">
    <property type="term" value="F:hydrolase activity"/>
    <property type="evidence" value="ECO:0007669"/>
    <property type="project" value="UniProtKB-KW"/>
</dbReference>
<keyword evidence="10" id="KW-1185">Reference proteome</keyword>
<keyword evidence="4 8" id="KW-0812">Transmembrane</keyword>
<evidence type="ECO:0000256" key="6">
    <source>
        <dbReference type="ARBA" id="ARBA00022989"/>
    </source>
</evidence>